<keyword evidence="3 6" id="KW-0812">Transmembrane</keyword>
<dbReference type="EMBL" id="LXQC01000176">
    <property type="protein sequence ID" value="TFE66587.1"/>
    <property type="molecule type" value="Genomic_DNA"/>
</dbReference>
<comment type="subcellular location">
    <subcellularLocation>
        <location evidence="1">Cell membrane</location>
        <topology evidence="1">Multi-pass membrane protein</topology>
    </subcellularLocation>
</comment>
<name>A0A4Y8P8L0_9BACT</name>
<keyword evidence="4 6" id="KW-1133">Transmembrane helix</keyword>
<proteinExistence type="predicted"/>
<evidence type="ECO:0000256" key="3">
    <source>
        <dbReference type="ARBA" id="ARBA00022692"/>
    </source>
</evidence>
<evidence type="ECO:0000256" key="1">
    <source>
        <dbReference type="ARBA" id="ARBA00004651"/>
    </source>
</evidence>
<feature type="transmembrane region" description="Helical" evidence="6">
    <location>
        <begin position="60"/>
        <end position="88"/>
    </location>
</feature>
<feature type="transmembrane region" description="Helical" evidence="6">
    <location>
        <begin position="389"/>
        <end position="407"/>
    </location>
</feature>
<dbReference type="InterPro" id="IPR002797">
    <property type="entry name" value="Polysacc_synth"/>
</dbReference>
<dbReference type="InterPro" id="IPR050833">
    <property type="entry name" value="Poly_Biosynth_Transport"/>
</dbReference>
<feature type="transmembrane region" description="Helical" evidence="6">
    <location>
        <begin position="30"/>
        <end position="54"/>
    </location>
</feature>
<feature type="transmembrane region" description="Helical" evidence="6">
    <location>
        <begin position="324"/>
        <end position="345"/>
    </location>
</feature>
<evidence type="ECO:0000313" key="8">
    <source>
        <dbReference type="Proteomes" id="UP000297713"/>
    </source>
</evidence>
<feature type="transmembrane region" description="Helical" evidence="6">
    <location>
        <begin position="173"/>
        <end position="192"/>
    </location>
</feature>
<dbReference type="OrthoDB" id="188905at2"/>
<feature type="transmembrane region" description="Helical" evidence="6">
    <location>
        <begin position="140"/>
        <end position="166"/>
    </location>
</feature>
<reference evidence="7 8" key="1">
    <citation type="submission" date="2016-05" db="EMBL/GenBank/DDBJ databases">
        <title>Diversity and Homogeneity among Thermoacidophilic Verrucomicrobia Methanotrophs Linked with Geographical Origin.</title>
        <authorList>
            <person name="Erikstad H.-A."/>
            <person name="Smestad N.B."/>
            <person name="Ceballos R.M."/>
            <person name="Birkeland N.-K."/>
        </authorList>
    </citation>
    <scope>NUCLEOTIDE SEQUENCE [LARGE SCALE GENOMIC DNA]</scope>
    <source>
        <strain evidence="7 8">Phi</strain>
    </source>
</reference>
<evidence type="ECO:0000256" key="5">
    <source>
        <dbReference type="ARBA" id="ARBA00023136"/>
    </source>
</evidence>
<evidence type="ECO:0000256" key="6">
    <source>
        <dbReference type="SAM" id="Phobius"/>
    </source>
</evidence>
<dbReference type="AlphaFoldDB" id="A0A4Y8P8L0"/>
<keyword evidence="2" id="KW-1003">Cell membrane</keyword>
<evidence type="ECO:0000256" key="2">
    <source>
        <dbReference type="ARBA" id="ARBA00022475"/>
    </source>
</evidence>
<organism evidence="7 8">
    <name type="scientific">Methylacidiphilum caldifontis</name>
    <dbReference type="NCBI Taxonomy" id="2795386"/>
    <lineage>
        <taxon>Bacteria</taxon>
        <taxon>Pseudomonadati</taxon>
        <taxon>Verrucomicrobiota</taxon>
        <taxon>Methylacidiphilae</taxon>
        <taxon>Methylacidiphilales</taxon>
        <taxon>Methylacidiphilaceae</taxon>
        <taxon>Methylacidiphilum (ex Ratnadevi et al. 2023)</taxon>
    </lineage>
</organism>
<evidence type="ECO:0000313" key="7">
    <source>
        <dbReference type="EMBL" id="TFE66587.1"/>
    </source>
</evidence>
<feature type="transmembrane region" description="Helical" evidence="6">
    <location>
        <begin position="109"/>
        <end position="128"/>
    </location>
</feature>
<keyword evidence="5 6" id="KW-0472">Membrane</keyword>
<sequence length="449" mass="51311">MKVNHLFFKKIAHYTYSSFFSSLKRHLKNLFALWSSTSLNLVFNATILFLLAAIASQKTFALYAIGQAITFLANAWTDVGIAFTVQTLSSQEKKSKSLFEFYYKEGIRLSLKWGIPLGFILVILLFIFHEYGSFAKALSWQLMLLFFCCGIFQNRIGFCSAFLYALGHFKTYSWIQPFSAFLRLFILAPFLLLQGNKIGIGSLLSVDLFSFFSGWMLASFLLHYQKKKLHAHPLSHTEKNKIKEEIIRFMHPSIQANILLSTSHTLGTFAGAFFGGASTVALYTLFQRLNQLTIIALGPLSAYFSRKLKLTENTQQRYKKSKLFILFTIPLSVLFSFILLLGYIAGGKLYSHYAFHALQTFEMFLVCNCLGNLYVIFDNLLCSWKYAGHRLMSSYLAIAKFLLISLFKPSSALLLFAIDALFLALIDSFFLYKFLAFGREAKYEQVYRS</sequence>
<feature type="transmembrane region" description="Helical" evidence="6">
    <location>
        <begin position="258"/>
        <end position="283"/>
    </location>
</feature>
<feature type="transmembrane region" description="Helical" evidence="6">
    <location>
        <begin position="413"/>
        <end position="432"/>
    </location>
</feature>
<comment type="caution">
    <text evidence="7">The sequence shown here is derived from an EMBL/GenBank/DDBJ whole genome shotgun (WGS) entry which is preliminary data.</text>
</comment>
<gene>
    <name evidence="7" type="ORF">A7Q10_02090</name>
</gene>
<dbReference type="PANTHER" id="PTHR30250">
    <property type="entry name" value="PST FAMILY PREDICTED COLANIC ACID TRANSPORTER"/>
    <property type="match status" value="1"/>
</dbReference>
<dbReference type="Pfam" id="PF01943">
    <property type="entry name" value="Polysacc_synt"/>
    <property type="match status" value="1"/>
</dbReference>
<dbReference type="RefSeq" id="WP_134440784.1">
    <property type="nucleotide sequence ID" value="NZ_LXQC01000176.1"/>
</dbReference>
<evidence type="ECO:0000256" key="4">
    <source>
        <dbReference type="ARBA" id="ARBA00022989"/>
    </source>
</evidence>
<protein>
    <recommendedName>
        <fullName evidence="9">Polysaccharide biosynthesis protein</fullName>
    </recommendedName>
</protein>
<accession>A0A4Y8P8L0</accession>
<feature type="transmembrane region" description="Helical" evidence="6">
    <location>
        <begin position="198"/>
        <end position="222"/>
    </location>
</feature>
<dbReference type="PANTHER" id="PTHR30250:SF11">
    <property type="entry name" value="O-ANTIGEN TRANSPORTER-RELATED"/>
    <property type="match status" value="1"/>
</dbReference>
<keyword evidence="8" id="KW-1185">Reference proteome</keyword>
<feature type="transmembrane region" description="Helical" evidence="6">
    <location>
        <begin position="357"/>
        <end position="377"/>
    </location>
</feature>
<evidence type="ECO:0008006" key="9">
    <source>
        <dbReference type="Google" id="ProtNLM"/>
    </source>
</evidence>
<dbReference type="GO" id="GO:0005886">
    <property type="term" value="C:plasma membrane"/>
    <property type="evidence" value="ECO:0007669"/>
    <property type="project" value="UniProtKB-SubCell"/>
</dbReference>
<dbReference type="Proteomes" id="UP000297713">
    <property type="component" value="Unassembled WGS sequence"/>
</dbReference>